<evidence type="ECO:0000256" key="6">
    <source>
        <dbReference type="PROSITE-ProRule" id="PRU01091"/>
    </source>
</evidence>
<dbReference type="SMART" id="SM01043">
    <property type="entry name" value="BTAD"/>
    <property type="match status" value="1"/>
</dbReference>
<dbReference type="Pfam" id="PF13424">
    <property type="entry name" value="TPR_12"/>
    <property type="match status" value="1"/>
</dbReference>
<feature type="region of interest" description="Disordered" evidence="7">
    <location>
        <begin position="309"/>
        <end position="359"/>
    </location>
</feature>
<dbReference type="Pfam" id="PF00486">
    <property type="entry name" value="Trans_reg_C"/>
    <property type="match status" value="1"/>
</dbReference>
<accession>D5SJK4</accession>
<evidence type="ECO:0000259" key="8">
    <source>
        <dbReference type="PROSITE" id="PS51755"/>
    </source>
</evidence>
<dbReference type="PANTHER" id="PTHR35807">
    <property type="entry name" value="TRANSCRIPTIONAL REGULATOR REDD-RELATED"/>
    <property type="match status" value="1"/>
</dbReference>
<keyword evidence="10" id="KW-1185">Reference proteome</keyword>
<keyword evidence="4 6" id="KW-0238">DNA-binding</keyword>
<evidence type="ECO:0000256" key="5">
    <source>
        <dbReference type="ARBA" id="ARBA00023163"/>
    </source>
</evidence>
<dbReference type="AlphaFoldDB" id="D5SJK4"/>
<dbReference type="eggNOG" id="COG3903">
    <property type="taxonomic scope" value="Bacteria"/>
</dbReference>
<dbReference type="Gene3D" id="3.40.50.300">
    <property type="entry name" value="P-loop containing nucleotide triphosphate hydrolases"/>
    <property type="match status" value="1"/>
</dbReference>
<feature type="domain" description="OmpR/PhoB-type" evidence="8">
    <location>
        <begin position="77"/>
        <end position="194"/>
    </location>
</feature>
<evidence type="ECO:0000313" key="9">
    <source>
        <dbReference type="EMBL" id="EFG04097.2"/>
    </source>
</evidence>
<dbReference type="SMART" id="SM00028">
    <property type="entry name" value="TPR"/>
    <property type="match status" value="4"/>
</dbReference>
<dbReference type="InterPro" id="IPR027417">
    <property type="entry name" value="P-loop_NTPase"/>
</dbReference>
<dbReference type="Pfam" id="PF00931">
    <property type="entry name" value="NB-ARC"/>
    <property type="match status" value="1"/>
</dbReference>
<evidence type="ECO:0000313" key="10">
    <source>
        <dbReference type="Proteomes" id="UP000002357"/>
    </source>
</evidence>
<evidence type="ECO:0000256" key="2">
    <source>
        <dbReference type="ARBA" id="ARBA00023012"/>
    </source>
</evidence>
<comment type="similarity">
    <text evidence="1">Belongs to the AfsR/DnrI/RedD regulatory family.</text>
</comment>
<feature type="DNA-binding region" description="OmpR/PhoB-type" evidence="6">
    <location>
        <begin position="77"/>
        <end position="194"/>
    </location>
</feature>
<dbReference type="SUPFAM" id="SSF48452">
    <property type="entry name" value="TPR-like"/>
    <property type="match status" value="2"/>
</dbReference>
<dbReference type="SMART" id="SM00862">
    <property type="entry name" value="Trans_reg_C"/>
    <property type="match status" value="1"/>
</dbReference>
<reference evidence="9 10" key="1">
    <citation type="journal article" date="2010" name="Genome Biol. Evol.">
        <title>The sequence of a 1.8-mb bacterial linear plasmid reveals a rich evolutionary reservoir of secondary metabolic pathways.</title>
        <authorList>
            <person name="Medema M.H."/>
            <person name="Trefzer A."/>
            <person name="Kovalchuk A."/>
            <person name="van den Berg M."/>
            <person name="Mueller U."/>
            <person name="Heijne W."/>
            <person name="Wu L."/>
            <person name="Alam M.T."/>
            <person name="Ronning C.M."/>
            <person name="Nierman W.C."/>
            <person name="Bovenberg R.A.L."/>
            <person name="Breitling R."/>
            <person name="Takano E."/>
        </authorList>
    </citation>
    <scope>NUCLEOTIDE SEQUENCE [LARGE SCALE GENOMIC DNA]</scope>
    <source>
        <strain evidence="10">ATCC 27064 / DSM 738 / JCM 4710 / NBRC 13307 / NCIMB 12785 / NRRL 3585 / VKM Ac-602</strain>
        <plasmid evidence="9">pSCL4</plasmid>
    </source>
</reference>
<dbReference type="GO" id="GO:0000160">
    <property type="term" value="P:phosphorelay signal transduction system"/>
    <property type="evidence" value="ECO:0007669"/>
    <property type="project" value="UniProtKB-KW"/>
</dbReference>
<gene>
    <name evidence="9" type="ORF">SCLAV_p0610</name>
</gene>
<name>D5SJK4_STRCL</name>
<dbReference type="InterPro" id="IPR019734">
    <property type="entry name" value="TPR_rpt"/>
</dbReference>
<dbReference type="PANTHER" id="PTHR35807:SF1">
    <property type="entry name" value="TRANSCRIPTIONAL REGULATOR REDD"/>
    <property type="match status" value="1"/>
</dbReference>
<dbReference type="SUPFAM" id="SSF52540">
    <property type="entry name" value="P-loop containing nucleoside triphosphate hydrolases"/>
    <property type="match status" value="1"/>
</dbReference>
<sequence length="1038" mass="111694">MIVFARRARLSLPHEGLAPGRDRGCQVADTPGNHVTPALVDRYTSRCTMLTVKDRGRGHVSGDSQGAVACREDGRAANAAGRGGGLRFGLLGAVRAWRGGDAVPLGTPQQRLVLAVLVLAEGRTVGRERLIRALWEESPPVTAVRTLQTYVSQLRRLFGAETVRWVGDGYAMPAHPTDLAEFRALCASGRRAEALDLWQGDALLGLTGRWAEAERARITGLVENTVEAHLEQRLHDGDAAGAGTELAALCAERPLHERLHGLLMRALYAQGRQARAIEVYTALRQRLDEELGVRPTAELASLYRRIISGQEPGARPAPVPENGGPHPGELPRQDGEEPEEGDEGDDAGGEGAAGTAAAPPAQLPADVHHFTGRDEIVRDLTAAATPGSTASAVALAGLGGVGKTALAVHVAHRVRHHYPDGQLFVDLRGAGSEPVPPGTALYAFLRALGAAASAVPEATPDRAAAFRSLLAGRRVLIVLDNARDFAQIRPLLPGAPGCAVIVTSRSWLGGFADGRTHALSAMDPRESLALFARIAGERRTRAERAEAAAIVELCGHLPLAVRIAASRLCSRPRWPLERLRHRLADERGRLAQLRLGDLSVESVFALSHDRLDRVDPARSRAFRLLSLLDGETFTLAAATAVLALPADETEEICEGLVDGSLLSSPEPGRYRYHDLMRDFARQRCAERESAGERDEALERLLDLWVATARGLDRFLYPGDSVPDGLAPTVHPLFRPQDVDTAVDRLLAESDGILRLLRRSLSGSSPSAPVDLVSVAEILTCLEYLTESGGDLVPYRTTVRLLVETAVARGERRAEGWARYLLGYAHYRRGELDAALGEFLLAWNASGESGDAVTLGRTLNRLGITARTAGRPEESVPYFQASLAIWYERGDRFPQGSTLGNLARSLLDLGRTEEAVAAARENVRIKEGLEGAGGEGTTATARYLLGLVLTGAGRPQEATGQLQAALEMFRARRLRLWQEATRLRLAQAQLALGRTDVARVLAGRCREAFRRWGEEPFAEQADAVLRSAEQGCSAVVATG</sequence>
<dbReference type="Gene3D" id="1.10.10.10">
    <property type="entry name" value="Winged helix-like DNA-binding domain superfamily/Winged helix DNA-binding domain"/>
    <property type="match status" value="1"/>
</dbReference>
<proteinExistence type="inferred from homology"/>
<dbReference type="PRINTS" id="PR00364">
    <property type="entry name" value="DISEASERSIST"/>
</dbReference>
<evidence type="ECO:0000256" key="7">
    <source>
        <dbReference type="SAM" id="MobiDB-lite"/>
    </source>
</evidence>
<dbReference type="InterPro" id="IPR001867">
    <property type="entry name" value="OmpR/PhoB-type_DNA-bd"/>
</dbReference>
<dbReference type="GO" id="GO:0043531">
    <property type="term" value="F:ADP binding"/>
    <property type="evidence" value="ECO:0007669"/>
    <property type="project" value="InterPro"/>
</dbReference>
<dbReference type="Gene3D" id="1.25.40.10">
    <property type="entry name" value="Tetratricopeptide repeat domain"/>
    <property type="match status" value="2"/>
</dbReference>
<dbReference type="eggNOG" id="COG3629">
    <property type="taxonomic scope" value="Bacteria"/>
</dbReference>
<organism evidence="9 10">
    <name type="scientific">Streptomyces clavuligerus</name>
    <dbReference type="NCBI Taxonomy" id="1901"/>
    <lineage>
        <taxon>Bacteria</taxon>
        <taxon>Bacillati</taxon>
        <taxon>Actinomycetota</taxon>
        <taxon>Actinomycetes</taxon>
        <taxon>Kitasatosporales</taxon>
        <taxon>Streptomycetaceae</taxon>
        <taxon>Streptomyces</taxon>
    </lineage>
</organism>
<dbReference type="InterPro" id="IPR005158">
    <property type="entry name" value="BTAD"/>
</dbReference>
<keyword evidence="3" id="KW-0805">Transcription regulation</keyword>
<dbReference type="PROSITE" id="PS51755">
    <property type="entry name" value="OMPR_PHOB"/>
    <property type="match status" value="1"/>
</dbReference>
<dbReference type="EMBL" id="CM000914">
    <property type="protein sequence ID" value="EFG04097.2"/>
    <property type="molecule type" value="Genomic_DNA"/>
</dbReference>
<dbReference type="InterPro" id="IPR051677">
    <property type="entry name" value="AfsR-DnrI-RedD_regulator"/>
</dbReference>
<dbReference type="InterPro" id="IPR002182">
    <property type="entry name" value="NB-ARC"/>
</dbReference>
<keyword evidence="2" id="KW-0902">Two-component regulatory system</keyword>
<dbReference type="InterPro" id="IPR016032">
    <property type="entry name" value="Sig_transdc_resp-reg_C-effctor"/>
</dbReference>
<keyword evidence="5" id="KW-0804">Transcription</keyword>
<dbReference type="GO" id="GO:0003677">
    <property type="term" value="F:DNA binding"/>
    <property type="evidence" value="ECO:0007669"/>
    <property type="project" value="UniProtKB-UniRule"/>
</dbReference>
<dbReference type="InterPro" id="IPR036388">
    <property type="entry name" value="WH-like_DNA-bd_sf"/>
</dbReference>
<evidence type="ECO:0000256" key="4">
    <source>
        <dbReference type="ARBA" id="ARBA00023125"/>
    </source>
</evidence>
<dbReference type="SUPFAM" id="SSF46894">
    <property type="entry name" value="C-terminal effector domain of the bipartite response regulators"/>
    <property type="match status" value="1"/>
</dbReference>
<dbReference type="Proteomes" id="UP000002357">
    <property type="component" value="Plasmid pSCL4"/>
</dbReference>
<evidence type="ECO:0000256" key="1">
    <source>
        <dbReference type="ARBA" id="ARBA00005820"/>
    </source>
</evidence>
<dbReference type="CDD" id="cd00383">
    <property type="entry name" value="trans_reg_C"/>
    <property type="match status" value="1"/>
</dbReference>
<protein>
    <submittedName>
        <fullName evidence="9">Transcriptional regulator</fullName>
    </submittedName>
</protein>
<keyword evidence="9" id="KW-0614">Plasmid</keyword>
<feature type="compositionally biased region" description="Acidic residues" evidence="7">
    <location>
        <begin position="336"/>
        <end position="348"/>
    </location>
</feature>
<dbReference type="OrthoDB" id="3845029at2"/>
<geneLocation type="plasmid" evidence="9 10">
    <name>pSCL4</name>
</geneLocation>
<dbReference type="InterPro" id="IPR011990">
    <property type="entry name" value="TPR-like_helical_dom_sf"/>
</dbReference>
<dbReference type="GO" id="GO:0006355">
    <property type="term" value="P:regulation of DNA-templated transcription"/>
    <property type="evidence" value="ECO:0007669"/>
    <property type="project" value="InterPro"/>
</dbReference>
<evidence type="ECO:0000256" key="3">
    <source>
        <dbReference type="ARBA" id="ARBA00023015"/>
    </source>
</evidence>
<dbReference type="CDD" id="cd15831">
    <property type="entry name" value="BTAD"/>
    <property type="match status" value="1"/>
</dbReference>
<dbReference type="Pfam" id="PF03704">
    <property type="entry name" value="BTAD"/>
    <property type="match status" value="1"/>
</dbReference>